<evidence type="ECO:0000313" key="1">
    <source>
        <dbReference type="EMBL" id="JAH13397.1"/>
    </source>
</evidence>
<organism evidence="1">
    <name type="scientific">Anguilla anguilla</name>
    <name type="common">European freshwater eel</name>
    <name type="synonym">Muraena anguilla</name>
    <dbReference type="NCBI Taxonomy" id="7936"/>
    <lineage>
        <taxon>Eukaryota</taxon>
        <taxon>Metazoa</taxon>
        <taxon>Chordata</taxon>
        <taxon>Craniata</taxon>
        <taxon>Vertebrata</taxon>
        <taxon>Euteleostomi</taxon>
        <taxon>Actinopterygii</taxon>
        <taxon>Neopterygii</taxon>
        <taxon>Teleostei</taxon>
        <taxon>Anguilliformes</taxon>
        <taxon>Anguillidae</taxon>
        <taxon>Anguilla</taxon>
    </lineage>
</organism>
<name>A0A0E9QA55_ANGAN</name>
<reference evidence="1" key="1">
    <citation type="submission" date="2014-11" db="EMBL/GenBank/DDBJ databases">
        <authorList>
            <person name="Amaro Gonzalez C."/>
        </authorList>
    </citation>
    <scope>NUCLEOTIDE SEQUENCE</scope>
</reference>
<dbReference type="AlphaFoldDB" id="A0A0E9QA55"/>
<accession>A0A0E9QA55</accession>
<dbReference type="EMBL" id="GBXM01095180">
    <property type="protein sequence ID" value="JAH13397.1"/>
    <property type="molecule type" value="Transcribed_RNA"/>
</dbReference>
<protein>
    <submittedName>
        <fullName evidence="1">Uncharacterized protein</fullName>
    </submittedName>
</protein>
<proteinExistence type="predicted"/>
<reference evidence="1" key="2">
    <citation type="journal article" date="2015" name="Fish Shellfish Immunol.">
        <title>Early steps in the European eel (Anguilla anguilla)-Vibrio vulnificus interaction in the gills: Role of the RtxA13 toxin.</title>
        <authorList>
            <person name="Callol A."/>
            <person name="Pajuelo D."/>
            <person name="Ebbesson L."/>
            <person name="Teles M."/>
            <person name="MacKenzie S."/>
            <person name="Amaro C."/>
        </authorList>
    </citation>
    <scope>NUCLEOTIDE SEQUENCE</scope>
</reference>
<sequence length="55" mass="5925">MIAESSWQWVTHSGIFVPYFLVPSGISPVVSRVVMVHACFSAVTKTSPVTLGLGF</sequence>